<dbReference type="SUPFAM" id="SSF81383">
    <property type="entry name" value="F-box domain"/>
    <property type="match status" value="1"/>
</dbReference>
<sequence>MKAKRHTVKRTNGSVILNCTACIPVSYSASKQNCRHLWSTMRSEVGHSRFKHQHSGQHFAYSQRSTAISSRVTVYCLAMILLIKLKGRCEQLSVERTISLKDLEELSKKLFNVERESLYLSLNKQDPIGAANATLMELGLVEKDCLHLIGNTAEQNDASSSGVAVTKPTLVQLPSLRPIDVLEETFAKAFRDGMPNCTLQNEMEVLSALVYVAFIAQRFRDDSVGIRSDWRDLSSAKFFKFILKHPVTNKIFKITCTANIAPKVNATAFVQAQDLSDPNVQVHSVSIPLGEVPREVQRGIMSESIKVFLCKVYNSLVKKVYGAHEPPYLAQLPQFPALVISKYLSLKDFSSLTRTCKDLHRHWDDGLFWKQMFLRDFKGIVSFNTFCRILDLHTQLCGNVGTFYHLCLKLVTFNIFLNGRDLRDVHVDKQEAVNWKEKYMTHYRQSRPLQSLESRIMEARRNISATPTGANTMIVPPDDFPGIGGPSDLHPLLNVPYRLPDIFPSPTGGPTIPSMRGRMPRGPRYDPPFPLDPEGRIRLPPPGRRHPPPDPDSYFPPFL</sequence>
<dbReference type="Proteomes" id="UP000030758">
    <property type="component" value="Unassembled WGS sequence"/>
</dbReference>
<dbReference type="InterPro" id="IPR047118">
    <property type="entry name" value="Fbxo7"/>
</dbReference>
<organism evidence="3">
    <name type="scientific">Trichuris suis</name>
    <name type="common">pig whipworm</name>
    <dbReference type="NCBI Taxonomy" id="68888"/>
    <lineage>
        <taxon>Eukaryota</taxon>
        <taxon>Metazoa</taxon>
        <taxon>Ecdysozoa</taxon>
        <taxon>Nematoda</taxon>
        <taxon>Enoplea</taxon>
        <taxon>Dorylaimia</taxon>
        <taxon>Trichinellida</taxon>
        <taxon>Trichuridae</taxon>
        <taxon>Trichuris</taxon>
    </lineage>
</organism>
<dbReference type="Gene3D" id="1.20.1280.50">
    <property type="match status" value="1"/>
</dbReference>
<dbReference type="InterPro" id="IPR036047">
    <property type="entry name" value="F-box-like_dom_sf"/>
</dbReference>
<dbReference type="AlphaFoldDB" id="A0A085NLD1"/>
<dbReference type="PROSITE" id="PS50181">
    <property type="entry name" value="FBOX"/>
    <property type="match status" value="1"/>
</dbReference>
<accession>A0A085NLD1</accession>
<gene>
    <name evidence="3" type="ORF">M514_09236</name>
</gene>
<dbReference type="PANTHER" id="PTHR15537">
    <property type="entry name" value="F-BOX ONLY PROTEIN 7"/>
    <property type="match status" value="1"/>
</dbReference>
<evidence type="ECO:0000313" key="3">
    <source>
        <dbReference type="EMBL" id="KFD70277.1"/>
    </source>
</evidence>
<feature type="domain" description="F-box" evidence="2">
    <location>
        <begin position="326"/>
        <end position="372"/>
    </location>
</feature>
<proteinExistence type="predicted"/>
<dbReference type="GO" id="GO:0019901">
    <property type="term" value="F:protein kinase binding"/>
    <property type="evidence" value="ECO:0007669"/>
    <property type="project" value="InterPro"/>
</dbReference>
<name>A0A085NLD1_9BILA</name>
<evidence type="ECO:0000256" key="1">
    <source>
        <dbReference type="SAM" id="MobiDB-lite"/>
    </source>
</evidence>
<protein>
    <recommendedName>
        <fullName evidence="2">F-box domain-containing protein</fullName>
    </recommendedName>
</protein>
<evidence type="ECO:0000259" key="2">
    <source>
        <dbReference type="PROSITE" id="PS50181"/>
    </source>
</evidence>
<reference evidence="3" key="1">
    <citation type="journal article" date="2014" name="Nat. Genet.">
        <title>Genome and transcriptome of the porcine whipworm Trichuris suis.</title>
        <authorList>
            <person name="Jex A.R."/>
            <person name="Nejsum P."/>
            <person name="Schwarz E.M."/>
            <person name="Hu L."/>
            <person name="Young N.D."/>
            <person name="Hall R.S."/>
            <person name="Korhonen P.K."/>
            <person name="Liao S."/>
            <person name="Thamsborg S."/>
            <person name="Xia J."/>
            <person name="Xu P."/>
            <person name="Wang S."/>
            <person name="Scheerlinck J.P."/>
            <person name="Hofmann A."/>
            <person name="Sternberg P.W."/>
            <person name="Wang J."/>
            <person name="Gasser R.B."/>
        </authorList>
    </citation>
    <scope>NUCLEOTIDE SEQUENCE [LARGE SCALE GENOMIC DNA]</scope>
    <source>
        <strain evidence="3">DCEP-RM93F</strain>
    </source>
</reference>
<dbReference type="EMBL" id="KL367489">
    <property type="protein sequence ID" value="KFD70277.1"/>
    <property type="molecule type" value="Genomic_DNA"/>
</dbReference>
<dbReference type="InterPro" id="IPR001810">
    <property type="entry name" value="F-box_dom"/>
</dbReference>
<dbReference type="PANTHER" id="PTHR15537:SF2">
    <property type="entry name" value="F-BOX ONLY PROTEIN 7"/>
    <property type="match status" value="1"/>
</dbReference>
<dbReference type="GO" id="GO:1903599">
    <property type="term" value="P:positive regulation of autophagy of mitochondrion"/>
    <property type="evidence" value="ECO:0007669"/>
    <property type="project" value="TreeGrafter"/>
</dbReference>
<feature type="region of interest" description="Disordered" evidence="1">
    <location>
        <begin position="505"/>
        <end position="559"/>
    </location>
</feature>